<keyword evidence="1" id="KW-1133">Transmembrane helix</keyword>
<evidence type="ECO:0000256" key="1">
    <source>
        <dbReference type="SAM" id="Phobius"/>
    </source>
</evidence>
<reference evidence="2 3" key="1">
    <citation type="submission" date="2016-11" db="EMBL/GenBank/DDBJ databases">
        <authorList>
            <person name="Jaros S."/>
            <person name="Januszkiewicz K."/>
            <person name="Wedrychowicz H."/>
        </authorList>
    </citation>
    <scope>NUCLEOTIDE SEQUENCE [LARGE SCALE GENOMIC DNA]</scope>
    <source>
        <strain evidence="2 3">DSM 17918</strain>
    </source>
</reference>
<dbReference type="STRING" id="1121256.SAMN02746089_02530"/>
<evidence type="ECO:0000313" key="3">
    <source>
        <dbReference type="Proteomes" id="UP000184088"/>
    </source>
</evidence>
<feature type="transmembrane region" description="Helical" evidence="1">
    <location>
        <begin position="132"/>
        <end position="154"/>
    </location>
</feature>
<evidence type="ECO:0000313" key="2">
    <source>
        <dbReference type="EMBL" id="SHF77540.1"/>
    </source>
</evidence>
<gene>
    <name evidence="2" type="ORF">SAMN02746089_02530</name>
</gene>
<name>A0A1M5EEG1_9THEO</name>
<dbReference type="NCBIfam" id="TIGR01906">
    <property type="entry name" value="integ_TIGR01906"/>
    <property type="match status" value="1"/>
</dbReference>
<feature type="transmembrane region" description="Helical" evidence="1">
    <location>
        <begin position="107"/>
        <end position="126"/>
    </location>
</feature>
<proteinExistence type="predicted"/>
<protein>
    <submittedName>
        <fullName evidence="2">Integral membrane protein TIGR01906</fullName>
    </submittedName>
</protein>
<dbReference type="RefSeq" id="WP_073346119.1">
    <property type="nucleotide sequence ID" value="NZ_FQVH01000044.1"/>
</dbReference>
<dbReference type="OrthoDB" id="9813051at2"/>
<dbReference type="InterPro" id="IPR010178">
    <property type="entry name" value="Lit"/>
</dbReference>
<keyword evidence="3" id="KW-1185">Reference proteome</keyword>
<accession>A0A1M5EEG1</accession>
<keyword evidence="1" id="KW-0812">Transmembrane</keyword>
<keyword evidence="1" id="KW-0472">Membrane</keyword>
<organism evidence="2 3">
    <name type="scientific">Caldanaerobius fijiensis DSM 17918</name>
    <dbReference type="NCBI Taxonomy" id="1121256"/>
    <lineage>
        <taxon>Bacteria</taxon>
        <taxon>Bacillati</taxon>
        <taxon>Bacillota</taxon>
        <taxon>Clostridia</taxon>
        <taxon>Thermoanaerobacterales</taxon>
        <taxon>Thermoanaerobacteraceae</taxon>
        <taxon>Caldanaerobius</taxon>
    </lineage>
</organism>
<dbReference type="AlphaFoldDB" id="A0A1M5EEG1"/>
<dbReference type="Pfam" id="PF07314">
    <property type="entry name" value="Lit"/>
    <property type="match status" value="1"/>
</dbReference>
<dbReference type="EMBL" id="FQVH01000044">
    <property type="protein sequence ID" value="SHF77540.1"/>
    <property type="molecule type" value="Genomic_DNA"/>
</dbReference>
<sequence>MQKIFAFIMAVMFIVSMVVALLLTNLQVVAFNDAFYRMEFKKYNISRNVKISYDELVAISKDIQEYLLGKRGDLNIVVNIEGKDKLLFDRRELRHMEDVRDLFKKGFLVRNISTGLLIISIIYFWIKKRDFLYVLIKWLAILSAVITGIVFILFYVDFNRYFTYFHLIFFNNNLWLLDPSKEMLVNLFPQGFFSDAAFYIIAGYLLELIIVLFIARRFYKRI</sequence>
<feature type="transmembrane region" description="Helical" evidence="1">
    <location>
        <begin position="6"/>
        <end position="31"/>
    </location>
</feature>
<feature type="transmembrane region" description="Helical" evidence="1">
    <location>
        <begin position="197"/>
        <end position="215"/>
    </location>
</feature>
<dbReference type="Proteomes" id="UP000184088">
    <property type="component" value="Unassembled WGS sequence"/>
</dbReference>